<dbReference type="InterPro" id="IPR028359">
    <property type="entry name" value="UDP_ManNAc/GlcNAc_DH"/>
</dbReference>
<dbReference type="SUPFAM" id="SSF48179">
    <property type="entry name" value="6-phosphogluconate dehydrogenase C-terminal domain-like"/>
    <property type="match status" value="1"/>
</dbReference>
<dbReference type="InterPro" id="IPR017476">
    <property type="entry name" value="UDP-Glc/GDP-Man"/>
</dbReference>
<dbReference type="Pfam" id="PF03721">
    <property type="entry name" value="UDPG_MGDP_dh_N"/>
    <property type="match status" value="1"/>
</dbReference>
<dbReference type="Gene3D" id="3.40.50.720">
    <property type="entry name" value="NAD(P)-binding Rossmann-like Domain"/>
    <property type="match status" value="2"/>
</dbReference>
<dbReference type="EMBL" id="BONK01000004">
    <property type="protein sequence ID" value="GIG20579.1"/>
    <property type="molecule type" value="Genomic_DNA"/>
</dbReference>
<dbReference type="Proteomes" id="UP000632740">
    <property type="component" value="Unassembled WGS sequence"/>
</dbReference>
<dbReference type="GO" id="GO:0000271">
    <property type="term" value="P:polysaccharide biosynthetic process"/>
    <property type="evidence" value="ECO:0007669"/>
    <property type="project" value="InterPro"/>
</dbReference>
<dbReference type="InterPro" id="IPR036220">
    <property type="entry name" value="UDP-Glc/GDP-Man_DH_C_sf"/>
</dbReference>
<dbReference type="InterPro" id="IPR001732">
    <property type="entry name" value="UDP-Glc/GDP-Man_DH_N"/>
</dbReference>
<dbReference type="GO" id="GO:0051287">
    <property type="term" value="F:NAD binding"/>
    <property type="evidence" value="ECO:0007669"/>
    <property type="project" value="InterPro"/>
</dbReference>
<comment type="caution">
    <text evidence="5">The sequence shown here is derived from an EMBL/GenBank/DDBJ whole genome shotgun (WGS) entry which is preliminary data.</text>
</comment>
<evidence type="ECO:0000313" key="6">
    <source>
        <dbReference type="Proteomes" id="UP000632740"/>
    </source>
</evidence>
<evidence type="ECO:0000313" key="5">
    <source>
        <dbReference type="EMBL" id="GIG20579.1"/>
    </source>
</evidence>
<dbReference type="RefSeq" id="WP_203750230.1">
    <property type="nucleotide sequence ID" value="NZ_BONK01000004.1"/>
</dbReference>
<dbReference type="PANTHER" id="PTHR43491:SF1">
    <property type="entry name" value="UDP-N-ACETYL-D-MANNOSAMINE DEHYDROGENASE"/>
    <property type="match status" value="1"/>
</dbReference>
<evidence type="ECO:0000259" key="4">
    <source>
        <dbReference type="SMART" id="SM00984"/>
    </source>
</evidence>
<dbReference type="PIRSF" id="PIRSF500136">
    <property type="entry name" value="UDP_ManNAc_DH"/>
    <property type="match status" value="1"/>
</dbReference>
<dbReference type="PANTHER" id="PTHR43491">
    <property type="entry name" value="UDP-N-ACETYL-D-MANNOSAMINE DEHYDROGENASE"/>
    <property type="match status" value="1"/>
</dbReference>
<dbReference type="GO" id="GO:0016628">
    <property type="term" value="F:oxidoreductase activity, acting on the CH-CH group of donors, NAD or NADP as acceptor"/>
    <property type="evidence" value="ECO:0007669"/>
    <property type="project" value="InterPro"/>
</dbReference>
<keyword evidence="6" id="KW-1185">Reference proteome</keyword>
<dbReference type="SMART" id="SM00984">
    <property type="entry name" value="UDPG_MGDP_dh_C"/>
    <property type="match status" value="1"/>
</dbReference>
<organism evidence="5 6">
    <name type="scientific">Cellulomonas chitinilytica</name>
    <dbReference type="NCBI Taxonomy" id="398759"/>
    <lineage>
        <taxon>Bacteria</taxon>
        <taxon>Bacillati</taxon>
        <taxon>Actinomycetota</taxon>
        <taxon>Actinomycetes</taxon>
        <taxon>Micrococcales</taxon>
        <taxon>Cellulomonadaceae</taxon>
        <taxon>Cellulomonas</taxon>
    </lineage>
</organism>
<protein>
    <submittedName>
        <fullName evidence="5">UDP-N-acetyl-D-glucosamine dehydrogenase</fullName>
    </submittedName>
</protein>
<dbReference type="InterPro" id="IPR008927">
    <property type="entry name" value="6-PGluconate_DH-like_C_sf"/>
</dbReference>
<dbReference type="SUPFAM" id="SSF52413">
    <property type="entry name" value="UDP-glucose/GDP-mannose dehydrogenase C-terminal domain"/>
    <property type="match status" value="1"/>
</dbReference>
<dbReference type="NCBIfam" id="TIGR03026">
    <property type="entry name" value="NDP-sugDHase"/>
    <property type="match status" value="1"/>
</dbReference>
<keyword evidence="1" id="KW-0560">Oxidoreductase</keyword>
<dbReference type="InterPro" id="IPR036291">
    <property type="entry name" value="NAD(P)-bd_dom_sf"/>
</dbReference>
<dbReference type="Pfam" id="PF00984">
    <property type="entry name" value="UDPG_MGDP_dh"/>
    <property type="match status" value="1"/>
</dbReference>
<comment type="similarity">
    <text evidence="3">Belongs to the UDP-glucose/GDP-mannose dehydrogenase family.</text>
</comment>
<evidence type="ECO:0000256" key="2">
    <source>
        <dbReference type="ARBA" id="ARBA00023027"/>
    </source>
</evidence>
<sequence length="445" mass="47405">MSVQTLVRPTDDQLVPSFVEDRTRSTVYDVAIVGLGYVGLPLAQEACRTGMAVAGYDLSTRVVDGLVQGRSHVDDLSDADVRDMTAAGFTPGTDASVLAQAAVIVICVPTPLSATGGPDLGAVRGAVRTVGEQLQPGTLVILESTTYPGTTEDVVAPMLEEFSGLRAGRDFALAFSPERVDPGNARFGIRNTPKVVGGLTPTCTERTVEFYGRVVDRVVPVRSTREAETAKLLENTYRQVNIALVNELARAFHELDIDVWDVIDAASTKPFGFQAFRPGVGVGGHCIPIDPMYLNHQVLQQLGRPLRMVELAQEINTSQPSYVVARVSELLGRSGLALQGATVHLLGVTYKANIADDRESPAHPLAELLVAAGAHVTFHDPLVREWDVAGVRRVSDAEQATAVAGADVVVLVQDHDGYDVDALALAARTFLDTKGAATTPVAHKL</sequence>
<gene>
    <name evidence="5" type="ORF">Cch01nite_13030</name>
</gene>
<dbReference type="InterPro" id="IPR014026">
    <property type="entry name" value="UDP-Glc/GDP-Man_DH_dimer"/>
</dbReference>
<feature type="domain" description="UDP-glucose/GDP-mannose dehydrogenase C-terminal" evidence="4">
    <location>
        <begin position="344"/>
        <end position="439"/>
    </location>
</feature>
<dbReference type="GO" id="GO:0016616">
    <property type="term" value="F:oxidoreductase activity, acting on the CH-OH group of donors, NAD or NADP as acceptor"/>
    <property type="evidence" value="ECO:0007669"/>
    <property type="project" value="InterPro"/>
</dbReference>
<name>A0A919P3U8_9CELL</name>
<dbReference type="SUPFAM" id="SSF51735">
    <property type="entry name" value="NAD(P)-binding Rossmann-fold domains"/>
    <property type="match status" value="1"/>
</dbReference>
<keyword evidence="2" id="KW-0520">NAD</keyword>
<reference evidence="5" key="1">
    <citation type="submission" date="2021-01" db="EMBL/GenBank/DDBJ databases">
        <title>Whole genome shotgun sequence of Cellulomonas chitinilytica NBRC 110799.</title>
        <authorList>
            <person name="Komaki H."/>
            <person name="Tamura T."/>
        </authorList>
    </citation>
    <scope>NUCLEOTIDE SEQUENCE</scope>
    <source>
        <strain evidence="5">NBRC 110799</strain>
    </source>
</reference>
<dbReference type="Pfam" id="PF03720">
    <property type="entry name" value="UDPG_MGDP_dh_C"/>
    <property type="match status" value="1"/>
</dbReference>
<dbReference type="PIRSF" id="PIRSF000124">
    <property type="entry name" value="UDPglc_GDPman_dh"/>
    <property type="match status" value="1"/>
</dbReference>
<dbReference type="InterPro" id="IPR014027">
    <property type="entry name" value="UDP-Glc/GDP-Man_DH_C"/>
</dbReference>
<evidence type="ECO:0000256" key="3">
    <source>
        <dbReference type="PIRNR" id="PIRNR000124"/>
    </source>
</evidence>
<proteinExistence type="inferred from homology"/>
<evidence type="ECO:0000256" key="1">
    <source>
        <dbReference type="ARBA" id="ARBA00023002"/>
    </source>
</evidence>
<dbReference type="AlphaFoldDB" id="A0A919P3U8"/>
<accession>A0A919P3U8</accession>